<reference evidence="5" key="1">
    <citation type="submission" date="2020-01" db="EMBL/GenBank/DDBJ databases">
        <title>'Steroidobacter agaridevorans' sp. nov., agar-degrading bacteria isolated from rhizosphere soils.</title>
        <authorList>
            <person name="Ikenaga M."/>
            <person name="Kataoka M."/>
            <person name="Murouchi A."/>
            <person name="Katsuragi S."/>
            <person name="Sakai M."/>
        </authorList>
    </citation>
    <scope>NUCLEOTIDE SEQUENCE [LARGE SCALE GENOMIC DNA]</scope>
    <source>
        <strain evidence="5">YU21-B</strain>
    </source>
</reference>
<gene>
    <name evidence="4" type="ORF">GCM10011487_57610</name>
</gene>
<dbReference type="InterPro" id="IPR001633">
    <property type="entry name" value="EAL_dom"/>
</dbReference>
<evidence type="ECO:0000259" key="2">
    <source>
        <dbReference type="PROSITE" id="PS50883"/>
    </source>
</evidence>
<dbReference type="InterPro" id="IPR052155">
    <property type="entry name" value="Biofilm_reg_signaling"/>
</dbReference>
<dbReference type="PANTHER" id="PTHR44757">
    <property type="entry name" value="DIGUANYLATE CYCLASE DGCP"/>
    <property type="match status" value="1"/>
</dbReference>
<dbReference type="SMART" id="SM00267">
    <property type="entry name" value="GGDEF"/>
    <property type="match status" value="1"/>
</dbReference>
<protein>
    <recommendedName>
        <fullName evidence="6">Bifunctional diguanylate cyclase/phosphodiesterase</fullName>
    </recommendedName>
</protein>
<dbReference type="PROSITE" id="PS50883">
    <property type="entry name" value="EAL"/>
    <property type="match status" value="1"/>
</dbReference>
<feature type="domain" description="EAL" evidence="2">
    <location>
        <begin position="499"/>
        <end position="753"/>
    </location>
</feature>
<feature type="domain" description="GGDEF" evidence="3">
    <location>
        <begin position="357"/>
        <end position="490"/>
    </location>
</feature>
<feature type="transmembrane region" description="Helical" evidence="1">
    <location>
        <begin position="281"/>
        <end position="303"/>
    </location>
</feature>
<evidence type="ECO:0000256" key="1">
    <source>
        <dbReference type="SAM" id="Phobius"/>
    </source>
</evidence>
<organism evidence="4 5">
    <name type="scientific">Steroidobacter agaridevorans</name>
    <dbReference type="NCBI Taxonomy" id="2695856"/>
    <lineage>
        <taxon>Bacteria</taxon>
        <taxon>Pseudomonadati</taxon>
        <taxon>Pseudomonadota</taxon>
        <taxon>Gammaproteobacteria</taxon>
        <taxon>Steroidobacterales</taxon>
        <taxon>Steroidobacteraceae</taxon>
        <taxon>Steroidobacter</taxon>
    </lineage>
</organism>
<keyword evidence="5" id="KW-1185">Reference proteome</keyword>
<dbReference type="InterPro" id="IPR035919">
    <property type="entry name" value="EAL_sf"/>
</dbReference>
<dbReference type="AlphaFoldDB" id="A0A829YLL2"/>
<name>A0A829YLL2_9GAMM</name>
<dbReference type="SUPFAM" id="SSF55073">
    <property type="entry name" value="Nucleotide cyclase"/>
    <property type="match status" value="1"/>
</dbReference>
<dbReference type="CDD" id="cd01949">
    <property type="entry name" value="GGDEF"/>
    <property type="match status" value="1"/>
</dbReference>
<dbReference type="Gene3D" id="3.20.20.450">
    <property type="entry name" value="EAL domain"/>
    <property type="match status" value="1"/>
</dbReference>
<dbReference type="PANTHER" id="PTHR44757:SF2">
    <property type="entry name" value="BIOFILM ARCHITECTURE MAINTENANCE PROTEIN MBAA"/>
    <property type="match status" value="1"/>
</dbReference>
<dbReference type="InterPro" id="IPR029787">
    <property type="entry name" value="Nucleotide_cyclase"/>
</dbReference>
<evidence type="ECO:0000313" key="4">
    <source>
        <dbReference type="EMBL" id="GFE83761.1"/>
    </source>
</evidence>
<dbReference type="EMBL" id="BLJN01000007">
    <property type="protein sequence ID" value="GFE83761.1"/>
    <property type="molecule type" value="Genomic_DNA"/>
</dbReference>
<keyword evidence="1" id="KW-1133">Transmembrane helix</keyword>
<dbReference type="NCBIfam" id="TIGR00254">
    <property type="entry name" value="GGDEF"/>
    <property type="match status" value="1"/>
</dbReference>
<keyword evidence="1" id="KW-0472">Membrane</keyword>
<proteinExistence type="predicted"/>
<dbReference type="Pfam" id="PF00563">
    <property type="entry name" value="EAL"/>
    <property type="match status" value="1"/>
</dbReference>
<sequence>MASGSRTRLLIGILSACIVLAVTLAVAAKLFVSRFDAIENAQTLRKSEQLVQAVDADLSQLAISARDYGQWDQMYQYIRHPTQDFVDVNFTPYSLAGMEVDMVGILNAHGELVFSAELLERQRRLRYPAPPDLLRLFLHLRDEPHDWRDRVPVERIVDSPRGPIAFSMVEINRSDKSDPTGAFLLFVRYFDPDEIMRIAQTSQLPATMTRIGGAAPERAELPADVRRWIATADAPMIFATNVDDEHAMSYALLRDMHGQPVGLLSAPSKRDIGTLGRRTTFMLIGAIALVLVACAGSLTWLVLRLRQSWRLQVEAERRHRQTLDHVGEHDSLTELPNRAHLRKRLPQLLQAAAEAGRPLTLLYVDLDHFKHINESLCHRIGDQLIKIVAQRVQAATRPADIVIRSGGDEFVVVAPMLDSMLEIRTLASRLLTTLREPIPLPDATVSMTASIGVAVYPHDGIDAEALLKHADIALYRAKELGRDNFQLFDAKMNTELSEHVAIEQALRRAIGSEQIYLEFQPLVDLQSGRLTSFEALARWRHPELGVVSPGRFIPVAEKSGLIVPLGEQILRMVIEQLAEWQRASVPLAPVAVNVAPLQFERADFPARCHELASQHGLDPKWLSFEVTESAWLQNSTRSVAMIDTLRQAGSKVYLDDFGTGFSNLSYLKHLPIDAVKIDQAFVRNISVDPSDAAIVRGVLAMAKQLGIDTIAEGIETAEQLDCLREMGCHRGQGYYFSKPVPANQCRALLEQMGEMRRFTETVKARALECVAKQVQAPAA</sequence>
<dbReference type="InterPro" id="IPR007892">
    <property type="entry name" value="CHASE4"/>
</dbReference>
<evidence type="ECO:0000313" key="5">
    <source>
        <dbReference type="Proteomes" id="UP000445000"/>
    </source>
</evidence>
<dbReference type="SMART" id="SM00052">
    <property type="entry name" value="EAL"/>
    <property type="match status" value="1"/>
</dbReference>
<dbReference type="RefSeq" id="WP_161815389.1">
    <property type="nucleotide sequence ID" value="NZ_BLJN01000007.1"/>
</dbReference>
<keyword evidence="1" id="KW-0812">Transmembrane</keyword>
<evidence type="ECO:0000259" key="3">
    <source>
        <dbReference type="PROSITE" id="PS50887"/>
    </source>
</evidence>
<dbReference type="Pfam" id="PF05228">
    <property type="entry name" value="CHASE4"/>
    <property type="match status" value="1"/>
</dbReference>
<dbReference type="SUPFAM" id="SSF141868">
    <property type="entry name" value="EAL domain-like"/>
    <property type="match status" value="1"/>
</dbReference>
<dbReference type="Pfam" id="PF00990">
    <property type="entry name" value="GGDEF"/>
    <property type="match status" value="1"/>
</dbReference>
<accession>A0A829YLL2</accession>
<dbReference type="Proteomes" id="UP000445000">
    <property type="component" value="Unassembled WGS sequence"/>
</dbReference>
<dbReference type="CDD" id="cd01948">
    <property type="entry name" value="EAL"/>
    <property type="match status" value="1"/>
</dbReference>
<dbReference type="Gene3D" id="3.30.70.270">
    <property type="match status" value="1"/>
</dbReference>
<dbReference type="InterPro" id="IPR043128">
    <property type="entry name" value="Rev_trsase/Diguanyl_cyclase"/>
</dbReference>
<evidence type="ECO:0008006" key="6">
    <source>
        <dbReference type="Google" id="ProtNLM"/>
    </source>
</evidence>
<dbReference type="InterPro" id="IPR000160">
    <property type="entry name" value="GGDEF_dom"/>
</dbReference>
<comment type="caution">
    <text evidence="4">The sequence shown here is derived from an EMBL/GenBank/DDBJ whole genome shotgun (WGS) entry which is preliminary data.</text>
</comment>
<dbReference type="PROSITE" id="PS50887">
    <property type="entry name" value="GGDEF"/>
    <property type="match status" value="1"/>
</dbReference>